<dbReference type="GO" id="GO:0016020">
    <property type="term" value="C:membrane"/>
    <property type="evidence" value="ECO:0007669"/>
    <property type="project" value="UniProtKB-SubCell"/>
</dbReference>
<name>A0AAW1Q5K3_9CHLO</name>
<keyword evidence="7" id="KW-0809">Transit peptide</keyword>
<comment type="caution">
    <text evidence="12">The sequence shown here is derived from an EMBL/GenBank/DDBJ whole genome shotgun (WGS) entry which is preliminary data.</text>
</comment>
<gene>
    <name evidence="12" type="ORF">WJX72_001744</name>
</gene>
<proteinExistence type="inferred from homology"/>
<sequence>MQSSAVLPQQACCGQLAIPQRLVRAPFRTRVCASLESQPPPPRPTNSTGKQLFASQAGSKGKVLNVRASQASGSLYQLDQSGNGGGNNSGSGDGGNWGDGEGGGGGGAGAGALLMSLGRSADSFPADFAAALKAGKVSKELLQRYLDLESNFFLRLFLPIQGFRERLLGDPQFPVKVAIEVAIGMTMKILAELNKRGDSFKQELDFVFANVVMALAADFMLVWLPAPRATFGAAAPRKQNALSTFLSNCPDNSFQVVPPGRAPFTGLQRLGAIGKNGAQLLGVGFFASILGVTVTNGLLAVRQMLDPTFKPPNAPQGVIKTSLAYGSYMATSSNLRYQIIAGVLEERGIERLFAGSPAMCSALSFAVRTGNTFLGSLMWVDFLRLTGLQKKSTAPRKATA</sequence>
<feature type="transmembrane region" description="Helical" evidence="11">
    <location>
        <begin position="280"/>
        <end position="301"/>
    </location>
</feature>
<feature type="region of interest" description="Disordered" evidence="10">
    <location>
        <begin position="76"/>
        <end position="103"/>
    </location>
</feature>
<accession>A0AAW1Q5K3</accession>
<feature type="region of interest" description="Disordered" evidence="10">
    <location>
        <begin position="34"/>
        <end position="58"/>
    </location>
</feature>
<keyword evidence="5" id="KW-0934">Plastid</keyword>
<evidence type="ECO:0000256" key="7">
    <source>
        <dbReference type="ARBA" id="ARBA00022946"/>
    </source>
</evidence>
<dbReference type="AlphaFoldDB" id="A0AAW1Q5K3"/>
<evidence type="ECO:0000256" key="2">
    <source>
        <dbReference type="ARBA" id="ARBA00004229"/>
    </source>
</evidence>
<evidence type="ECO:0000313" key="12">
    <source>
        <dbReference type="EMBL" id="KAK9816542.1"/>
    </source>
</evidence>
<organism evidence="12 13">
    <name type="scientific">[Myrmecia] bisecta</name>
    <dbReference type="NCBI Taxonomy" id="41462"/>
    <lineage>
        <taxon>Eukaryota</taxon>
        <taxon>Viridiplantae</taxon>
        <taxon>Chlorophyta</taxon>
        <taxon>core chlorophytes</taxon>
        <taxon>Trebouxiophyceae</taxon>
        <taxon>Trebouxiales</taxon>
        <taxon>Trebouxiaceae</taxon>
        <taxon>Myrmecia</taxon>
    </lineage>
</organism>
<keyword evidence="9 11" id="KW-0472">Membrane</keyword>
<evidence type="ECO:0000256" key="9">
    <source>
        <dbReference type="ARBA" id="ARBA00023136"/>
    </source>
</evidence>
<comment type="similarity">
    <text evidence="3">Belongs to the RETICULATA family.</text>
</comment>
<evidence type="ECO:0000256" key="3">
    <source>
        <dbReference type="ARBA" id="ARBA00010793"/>
    </source>
</evidence>
<evidence type="ECO:0000256" key="10">
    <source>
        <dbReference type="SAM" id="MobiDB-lite"/>
    </source>
</evidence>
<protein>
    <submittedName>
        <fullName evidence="12">Uncharacterized protein</fullName>
    </submittedName>
</protein>
<evidence type="ECO:0000313" key="13">
    <source>
        <dbReference type="Proteomes" id="UP001489004"/>
    </source>
</evidence>
<comment type="subcellular location">
    <subcellularLocation>
        <location evidence="1">Membrane</location>
        <topology evidence="1">Multi-pass membrane protein</topology>
    </subcellularLocation>
    <subcellularLocation>
        <location evidence="2">Plastid</location>
        <location evidence="2">Chloroplast</location>
    </subcellularLocation>
</comment>
<dbReference type="InterPro" id="IPR021825">
    <property type="entry name" value="RETICULATA-related"/>
</dbReference>
<dbReference type="GO" id="GO:0009507">
    <property type="term" value="C:chloroplast"/>
    <property type="evidence" value="ECO:0007669"/>
    <property type="project" value="UniProtKB-SubCell"/>
</dbReference>
<dbReference type="PANTHER" id="PTHR31620:SF8">
    <property type="entry name" value="PROTEIN RETICULATA-RELATED 4, CHLOROPLASTIC-LIKE"/>
    <property type="match status" value="1"/>
</dbReference>
<evidence type="ECO:0000256" key="5">
    <source>
        <dbReference type="ARBA" id="ARBA00022640"/>
    </source>
</evidence>
<keyword evidence="13" id="KW-1185">Reference proteome</keyword>
<reference evidence="12 13" key="1">
    <citation type="journal article" date="2024" name="Nat. Commun.">
        <title>Phylogenomics reveals the evolutionary origins of lichenization in chlorophyte algae.</title>
        <authorList>
            <person name="Puginier C."/>
            <person name="Libourel C."/>
            <person name="Otte J."/>
            <person name="Skaloud P."/>
            <person name="Haon M."/>
            <person name="Grisel S."/>
            <person name="Petersen M."/>
            <person name="Berrin J.G."/>
            <person name="Delaux P.M."/>
            <person name="Dal Grande F."/>
            <person name="Keller J."/>
        </authorList>
    </citation>
    <scope>NUCLEOTIDE SEQUENCE [LARGE SCALE GENOMIC DNA]</scope>
    <source>
        <strain evidence="12 13">SAG 2043</strain>
    </source>
</reference>
<keyword evidence="4" id="KW-0150">Chloroplast</keyword>
<evidence type="ECO:0000256" key="6">
    <source>
        <dbReference type="ARBA" id="ARBA00022692"/>
    </source>
</evidence>
<evidence type="ECO:0000256" key="4">
    <source>
        <dbReference type="ARBA" id="ARBA00022528"/>
    </source>
</evidence>
<keyword evidence="6 11" id="KW-0812">Transmembrane</keyword>
<evidence type="ECO:0000256" key="8">
    <source>
        <dbReference type="ARBA" id="ARBA00022989"/>
    </source>
</evidence>
<feature type="compositionally biased region" description="Gly residues" evidence="10">
    <location>
        <begin position="82"/>
        <end position="103"/>
    </location>
</feature>
<feature type="transmembrane region" description="Helical" evidence="11">
    <location>
        <begin position="204"/>
        <end position="224"/>
    </location>
</feature>
<dbReference type="EMBL" id="JALJOR010000005">
    <property type="protein sequence ID" value="KAK9816542.1"/>
    <property type="molecule type" value="Genomic_DNA"/>
</dbReference>
<keyword evidence="8 11" id="KW-1133">Transmembrane helix</keyword>
<feature type="compositionally biased region" description="Polar residues" evidence="10">
    <location>
        <begin position="45"/>
        <end position="58"/>
    </location>
</feature>
<evidence type="ECO:0000256" key="1">
    <source>
        <dbReference type="ARBA" id="ARBA00004141"/>
    </source>
</evidence>
<dbReference type="PANTHER" id="PTHR31620">
    <property type="entry name" value="PROTEIN RETICULATA-RELATED 2, CHLOROPLASTIC-RELATED"/>
    <property type="match status" value="1"/>
</dbReference>
<evidence type="ECO:0000256" key="11">
    <source>
        <dbReference type="SAM" id="Phobius"/>
    </source>
</evidence>
<dbReference type="Pfam" id="PF11891">
    <property type="entry name" value="RETICULATA-like"/>
    <property type="match status" value="1"/>
</dbReference>
<dbReference type="Proteomes" id="UP001489004">
    <property type="component" value="Unassembled WGS sequence"/>
</dbReference>